<sequence>MRRIHAPAHHILQLVSLPKRIITILWVPAHCGHPGNTDVCEQACALVNRAVDGLPSFRSARECLLTYQEITLHYRNSRMIYPPAHKSMSRTEQIVWRQLQMAALISPFLNSQIHKGDVLPLCCLCSSPRADFNHIYRNCLNKAEPPPLRGLSDRRDGRLLRAAHDRKTNCGSYARR</sequence>
<name>A0A131YUV5_RHIAP</name>
<accession>A0A131YUV5</accession>
<dbReference type="EMBL" id="GEDV01005548">
    <property type="protein sequence ID" value="JAP83009.1"/>
    <property type="molecule type" value="Transcribed_RNA"/>
</dbReference>
<proteinExistence type="predicted"/>
<organism evidence="1">
    <name type="scientific">Rhipicephalus appendiculatus</name>
    <name type="common">Brown ear tick</name>
    <dbReference type="NCBI Taxonomy" id="34631"/>
    <lineage>
        <taxon>Eukaryota</taxon>
        <taxon>Metazoa</taxon>
        <taxon>Ecdysozoa</taxon>
        <taxon>Arthropoda</taxon>
        <taxon>Chelicerata</taxon>
        <taxon>Arachnida</taxon>
        <taxon>Acari</taxon>
        <taxon>Parasitiformes</taxon>
        <taxon>Ixodida</taxon>
        <taxon>Ixodoidea</taxon>
        <taxon>Ixodidae</taxon>
        <taxon>Rhipicephalinae</taxon>
        <taxon>Rhipicephalus</taxon>
        <taxon>Rhipicephalus</taxon>
    </lineage>
</organism>
<reference evidence="1" key="1">
    <citation type="journal article" date="2016" name="Ticks Tick Borne Dis.">
        <title>De novo assembly and annotation of the salivary gland transcriptome of Rhipicephalus appendiculatus male and female ticks during blood feeding.</title>
        <authorList>
            <person name="de Castro M.H."/>
            <person name="de Klerk D."/>
            <person name="Pienaar R."/>
            <person name="Latif A.A."/>
            <person name="Rees D.J."/>
            <person name="Mans B.J."/>
        </authorList>
    </citation>
    <scope>NUCLEOTIDE SEQUENCE</scope>
    <source>
        <tissue evidence="1">Salivary glands</tissue>
    </source>
</reference>
<dbReference type="AlphaFoldDB" id="A0A131YUV5"/>
<evidence type="ECO:0000313" key="1">
    <source>
        <dbReference type="EMBL" id="JAP83009.1"/>
    </source>
</evidence>
<protein>
    <submittedName>
        <fullName evidence="1">Tick transposon</fullName>
    </submittedName>
</protein>